<keyword evidence="4" id="KW-1185">Reference proteome</keyword>
<dbReference type="CDD" id="cd03443">
    <property type="entry name" value="PaaI_thioesterase"/>
    <property type="match status" value="1"/>
</dbReference>
<dbReference type="InterPro" id="IPR003736">
    <property type="entry name" value="PAAI_dom"/>
</dbReference>
<dbReference type="PANTHER" id="PTHR43240:SF7">
    <property type="entry name" value="BLR7284 PROTEIN"/>
    <property type="match status" value="1"/>
</dbReference>
<keyword evidence="1" id="KW-0378">Hydrolase</keyword>
<evidence type="ECO:0000259" key="2">
    <source>
        <dbReference type="Pfam" id="PF03061"/>
    </source>
</evidence>
<feature type="domain" description="Thioesterase" evidence="2">
    <location>
        <begin position="54"/>
        <end position="127"/>
    </location>
</feature>
<dbReference type="InterPro" id="IPR006683">
    <property type="entry name" value="Thioestr_dom"/>
</dbReference>
<gene>
    <name evidence="3" type="ORF">BFW38_04290</name>
</gene>
<dbReference type="GO" id="GO:0061522">
    <property type="term" value="F:1,4-dihydroxy-2-naphthoyl-CoA thioesterase activity"/>
    <property type="evidence" value="ECO:0007669"/>
    <property type="project" value="TreeGrafter"/>
</dbReference>
<protein>
    <recommendedName>
        <fullName evidence="2">Thioesterase domain-containing protein</fullName>
    </recommendedName>
</protein>
<dbReference type="NCBIfam" id="TIGR00369">
    <property type="entry name" value="unchar_dom_1"/>
    <property type="match status" value="1"/>
</dbReference>
<dbReference type="AlphaFoldDB" id="A0A1E2V798"/>
<dbReference type="EMBL" id="MDTQ01000001">
    <property type="protein sequence ID" value="ODC02888.1"/>
    <property type="molecule type" value="Genomic_DNA"/>
</dbReference>
<dbReference type="RefSeq" id="WP_068997283.1">
    <property type="nucleotide sequence ID" value="NZ_MDTQ01000001.1"/>
</dbReference>
<dbReference type="SUPFAM" id="SSF54637">
    <property type="entry name" value="Thioesterase/thiol ester dehydrase-isomerase"/>
    <property type="match status" value="1"/>
</dbReference>
<accession>A0A1E2V798</accession>
<reference evidence="3 4" key="1">
    <citation type="submission" date="2016-08" db="EMBL/GenBank/DDBJ databases">
        <authorList>
            <person name="Seilhamer J.J."/>
        </authorList>
    </citation>
    <scope>NUCLEOTIDE SEQUENCE [LARGE SCALE GENOMIC DNA]</scope>
    <source>
        <strain evidence="3 4">PH27A</strain>
    </source>
</reference>
<organism evidence="3 4">
    <name type="scientific">Terasakiispira papahanaumokuakeensis</name>
    <dbReference type="NCBI Taxonomy" id="197479"/>
    <lineage>
        <taxon>Bacteria</taxon>
        <taxon>Pseudomonadati</taxon>
        <taxon>Pseudomonadota</taxon>
        <taxon>Gammaproteobacteria</taxon>
        <taxon>Oceanospirillales</taxon>
        <taxon>Terasakiispira</taxon>
    </lineage>
</organism>
<dbReference type="PANTHER" id="PTHR43240">
    <property type="entry name" value="1,4-DIHYDROXY-2-NAPHTHOYL-COA THIOESTERASE 1"/>
    <property type="match status" value="1"/>
</dbReference>
<name>A0A1E2V798_9GAMM</name>
<dbReference type="GO" id="GO:0005829">
    <property type="term" value="C:cytosol"/>
    <property type="evidence" value="ECO:0007669"/>
    <property type="project" value="TreeGrafter"/>
</dbReference>
<comment type="caution">
    <text evidence="3">The sequence shown here is derived from an EMBL/GenBank/DDBJ whole genome shotgun (WGS) entry which is preliminary data.</text>
</comment>
<sequence length="158" mass="17492">MTSNQKLQGIQRFVDMIPHCAAFDMQALSVTDELLVMTLPPNEALEGNADDHLVHGGVLTMLMDTSCGAMAVLALPQPESCPTVDLRLDHYRPAVMGAPLFCEARVMRFTDKIVFTEGLIYQERERPVARGIGTFMRMGVERTPKGFAEYLFGQEAGQ</sequence>
<evidence type="ECO:0000313" key="4">
    <source>
        <dbReference type="Proteomes" id="UP000094291"/>
    </source>
</evidence>
<dbReference type="Proteomes" id="UP000094291">
    <property type="component" value="Unassembled WGS sequence"/>
</dbReference>
<dbReference type="OrthoDB" id="9813158at2"/>
<evidence type="ECO:0000256" key="1">
    <source>
        <dbReference type="ARBA" id="ARBA00022801"/>
    </source>
</evidence>
<proteinExistence type="predicted"/>
<dbReference type="STRING" id="197479.BFW38_04290"/>
<dbReference type="InterPro" id="IPR029069">
    <property type="entry name" value="HotDog_dom_sf"/>
</dbReference>
<dbReference type="Pfam" id="PF03061">
    <property type="entry name" value="4HBT"/>
    <property type="match status" value="1"/>
</dbReference>
<dbReference type="Gene3D" id="3.10.129.10">
    <property type="entry name" value="Hotdog Thioesterase"/>
    <property type="match status" value="1"/>
</dbReference>
<evidence type="ECO:0000313" key="3">
    <source>
        <dbReference type="EMBL" id="ODC02888.1"/>
    </source>
</evidence>